<accession>A0AAV9M2M0</accession>
<feature type="region of interest" description="Disordered" evidence="1">
    <location>
        <begin position="1"/>
        <end position="110"/>
    </location>
</feature>
<evidence type="ECO:0000313" key="3">
    <source>
        <dbReference type="Proteomes" id="UP001311915"/>
    </source>
</evidence>
<dbReference type="Proteomes" id="UP001311915">
    <property type="component" value="Unassembled WGS sequence"/>
</dbReference>
<name>A0AAV9M2M0_9SOLN</name>
<dbReference type="EMBL" id="JAWPEI010000003">
    <property type="protein sequence ID" value="KAK4731105.1"/>
    <property type="molecule type" value="Genomic_DNA"/>
</dbReference>
<proteinExistence type="predicted"/>
<evidence type="ECO:0000313" key="2">
    <source>
        <dbReference type="EMBL" id="KAK4731105.1"/>
    </source>
</evidence>
<dbReference type="AlphaFoldDB" id="A0AAV9M2M0"/>
<feature type="compositionally biased region" description="Polar residues" evidence="1">
    <location>
        <begin position="1"/>
        <end position="21"/>
    </location>
</feature>
<evidence type="ECO:0000256" key="1">
    <source>
        <dbReference type="SAM" id="MobiDB-lite"/>
    </source>
</evidence>
<gene>
    <name evidence="2" type="ORF">R3W88_024093</name>
</gene>
<keyword evidence="3" id="KW-1185">Reference proteome</keyword>
<reference evidence="2 3" key="1">
    <citation type="submission" date="2023-10" db="EMBL/GenBank/DDBJ databases">
        <title>Genome-Wide Identification Analysis in wild type Solanum Pinnatisectum Reveals Some Genes Defensing Phytophthora Infestans.</title>
        <authorList>
            <person name="Sun C."/>
        </authorList>
    </citation>
    <scope>NUCLEOTIDE SEQUENCE [LARGE SCALE GENOMIC DNA]</scope>
    <source>
        <strain evidence="2">LQN</strain>
        <tissue evidence="2">Leaf</tissue>
    </source>
</reference>
<feature type="compositionally biased region" description="Polar residues" evidence="1">
    <location>
        <begin position="47"/>
        <end position="57"/>
    </location>
</feature>
<organism evidence="2 3">
    <name type="scientific">Solanum pinnatisectum</name>
    <name type="common">tansyleaf nightshade</name>
    <dbReference type="NCBI Taxonomy" id="50273"/>
    <lineage>
        <taxon>Eukaryota</taxon>
        <taxon>Viridiplantae</taxon>
        <taxon>Streptophyta</taxon>
        <taxon>Embryophyta</taxon>
        <taxon>Tracheophyta</taxon>
        <taxon>Spermatophyta</taxon>
        <taxon>Magnoliopsida</taxon>
        <taxon>eudicotyledons</taxon>
        <taxon>Gunneridae</taxon>
        <taxon>Pentapetalae</taxon>
        <taxon>asterids</taxon>
        <taxon>lamiids</taxon>
        <taxon>Solanales</taxon>
        <taxon>Solanaceae</taxon>
        <taxon>Solanoideae</taxon>
        <taxon>Solaneae</taxon>
        <taxon>Solanum</taxon>
    </lineage>
</organism>
<sequence length="110" mass="12427">MTSQVWNERTSQVNAEVTTKNKFGALEGEDDKQDTFTQHVEEGNKSLPLQQKAITQQEENRRESETGSSNFHLKENKIGLEQIDSLENPIEKDTCSNGTQLEANKAMTDK</sequence>
<comment type="caution">
    <text evidence="2">The sequence shown here is derived from an EMBL/GenBank/DDBJ whole genome shotgun (WGS) entry which is preliminary data.</text>
</comment>
<protein>
    <submittedName>
        <fullName evidence="2">Uncharacterized protein</fullName>
    </submittedName>
</protein>